<gene>
    <name evidence="1" type="ORF">PQJ61_14590</name>
</gene>
<evidence type="ECO:0000313" key="1">
    <source>
        <dbReference type="EMBL" id="MDC7227990.1"/>
    </source>
</evidence>
<proteinExistence type="predicted"/>
<sequence>MFLTVIKPPNNAGTALSALKHQLYLETGLLSAGALAPMVPVALSSEVKTGLISKNLPRLPEEGLQLESVRMLRGQLCLASDGLESFCEDIEGVLKGLGGYKRSFCSLHLAECRSEGRSSGASTAAAKLVRELPQSVKTWKSCSLEIYRFEDEPFADPDWWKRVVYETVCSVRFRKAQKR</sequence>
<reference evidence="1 2" key="1">
    <citation type="submission" date="2022-12" db="EMBL/GenBank/DDBJ databases">
        <title>Metagenome assembled genome from gulf of manar.</title>
        <authorList>
            <person name="Kohli P."/>
            <person name="Pk S."/>
            <person name="Venkata Ramana C."/>
            <person name="Sasikala C."/>
        </authorList>
    </citation>
    <scope>NUCLEOTIDE SEQUENCE [LARGE SCALE GENOMIC DNA]</scope>
    <source>
        <strain evidence="1">JB008</strain>
    </source>
</reference>
<dbReference type="Proteomes" id="UP001221217">
    <property type="component" value="Unassembled WGS sequence"/>
</dbReference>
<dbReference type="AlphaFoldDB" id="A0AAJ1MNM7"/>
<name>A0AAJ1MNM7_9SPIO</name>
<protein>
    <submittedName>
        <fullName evidence="1">Uncharacterized protein</fullName>
    </submittedName>
</protein>
<evidence type="ECO:0000313" key="2">
    <source>
        <dbReference type="Proteomes" id="UP001221217"/>
    </source>
</evidence>
<accession>A0AAJ1MNM7</accession>
<comment type="caution">
    <text evidence="1">The sequence shown here is derived from an EMBL/GenBank/DDBJ whole genome shotgun (WGS) entry which is preliminary data.</text>
</comment>
<organism evidence="1 2">
    <name type="scientific">Candidatus Thalassospirochaeta sargassi</name>
    <dbReference type="NCBI Taxonomy" id="3119039"/>
    <lineage>
        <taxon>Bacteria</taxon>
        <taxon>Pseudomonadati</taxon>
        <taxon>Spirochaetota</taxon>
        <taxon>Spirochaetia</taxon>
        <taxon>Spirochaetales</taxon>
        <taxon>Spirochaetaceae</taxon>
        <taxon>Candidatus Thalassospirochaeta</taxon>
    </lineage>
</organism>
<dbReference type="EMBL" id="JAQQAL010000037">
    <property type="protein sequence ID" value="MDC7227990.1"/>
    <property type="molecule type" value="Genomic_DNA"/>
</dbReference>